<dbReference type="AlphaFoldDB" id="A0A2H8TYE6"/>
<evidence type="ECO:0000256" key="6">
    <source>
        <dbReference type="ARBA" id="ARBA00022729"/>
    </source>
</evidence>
<dbReference type="InterPro" id="IPR006028">
    <property type="entry name" value="GABAA/Glycine_rcpt"/>
</dbReference>
<dbReference type="Gene3D" id="1.20.58.390">
    <property type="entry name" value="Neurotransmitter-gated ion-channel transmembrane domain"/>
    <property type="match status" value="1"/>
</dbReference>
<keyword evidence="5 11" id="KW-0812">Transmembrane</keyword>
<accession>A0A2H8TYE6</accession>
<evidence type="ECO:0000313" key="14">
    <source>
        <dbReference type="EMBL" id="MBW18552.1"/>
    </source>
</evidence>
<dbReference type="SUPFAM" id="SSF63712">
    <property type="entry name" value="Nicotinic receptor ligand binding domain-like"/>
    <property type="match status" value="1"/>
</dbReference>
<dbReference type="GO" id="GO:0005886">
    <property type="term" value="C:plasma membrane"/>
    <property type="evidence" value="ECO:0007669"/>
    <property type="project" value="UniProtKB-SubCell"/>
</dbReference>
<keyword evidence="8" id="KW-0406">Ion transport</keyword>
<sequence length="437" mass="50152">MNFSKILYVSILYVTILKYSESLQSKEVPFKFENGKSDKHILDHLLNSDIYDKRLLPPSYGPSIVNVSVVLFTLSSPDESSLKYDIEFLLQQEWYDSRLQFPNQTAFSVLNGIHHQGDIWLPDTNFHMHGDFKPTQRPIRFTLHVHGDGRVEYTTRRHLMLCCEGSMNIFPFDQPLCTFSMESISYEKSDLKYVWKNDNSVLVKSPNLKTLNAYLERNRTYECASTGSWRGNYSCLQVEMIFSRDRTFYFATIFIPGLILVTSSFITFFLEWDAVPARTIIGVTTMLNYFTTSNSFRRTLPDVANLTAMNVWDGVCMCFVFASFVEFVIVNCTGRRKVKSNNISSNTGNCCISKKTSKETKCSECAQNICSHSLLIDVLPKTNEKISKKTIDPVYLAKTIDMVARFTFPSAFVMFLAFFFFYYSVNAHNRGISVGTD</sequence>
<feature type="transmembrane region" description="Helical" evidence="11">
    <location>
        <begin position="248"/>
        <end position="270"/>
    </location>
</feature>
<protein>
    <submittedName>
        <fullName evidence="14">Glutamate-gated chloride channel</fullName>
    </submittedName>
</protein>
<dbReference type="InterPro" id="IPR006201">
    <property type="entry name" value="Neur_channel"/>
</dbReference>
<comment type="subcellular location">
    <subcellularLocation>
        <location evidence="2">Cell membrane</location>
    </subcellularLocation>
    <subcellularLocation>
        <location evidence="1">Membrane</location>
        <topology evidence="1">Multi-pass membrane protein</topology>
    </subcellularLocation>
</comment>
<dbReference type="InterPro" id="IPR038050">
    <property type="entry name" value="Neuro_actylchol_rec"/>
</dbReference>
<feature type="domain" description="Neurotransmitter-gated ion-channel ligand-binding" evidence="12">
    <location>
        <begin position="39"/>
        <end position="235"/>
    </location>
</feature>
<evidence type="ECO:0000259" key="13">
    <source>
        <dbReference type="Pfam" id="PF02932"/>
    </source>
</evidence>
<evidence type="ECO:0000259" key="12">
    <source>
        <dbReference type="Pfam" id="PF02931"/>
    </source>
</evidence>
<dbReference type="PANTHER" id="PTHR18945">
    <property type="entry name" value="NEUROTRANSMITTER GATED ION CHANNEL"/>
    <property type="match status" value="1"/>
</dbReference>
<dbReference type="EMBL" id="GFXV01006747">
    <property type="protein sequence ID" value="MBW18552.1"/>
    <property type="molecule type" value="Transcribed_RNA"/>
</dbReference>
<keyword evidence="10" id="KW-0407">Ion channel</keyword>
<dbReference type="GO" id="GO:0005230">
    <property type="term" value="F:extracellular ligand-gated monoatomic ion channel activity"/>
    <property type="evidence" value="ECO:0007669"/>
    <property type="project" value="InterPro"/>
</dbReference>
<feature type="transmembrane region" description="Helical" evidence="11">
    <location>
        <begin position="311"/>
        <end position="330"/>
    </location>
</feature>
<evidence type="ECO:0000256" key="7">
    <source>
        <dbReference type="ARBA" id="ARBA00022989"/>
    </source>
</evidence>
<keyword evidence="6" id="KW-0732">Signal</keyword>
<dbReference type="GO" id="GO:0005254">
    <property type="term" value="F:chloride channel activity"/>
    <property type="evidence" value="ECO:0007669"/>
    <property type="project" value="UniProtKB-ARBA"/>
</dbReference>
<evidence type="ECO:0000256" key="10">
    <source>
        <dbReference type="ARBA" id="ARBA00023303"/>
    </source>
</evidence>
<organism evidence="14">
    <name type="scientific">Melanaphis sacchari</name>
    <dbReference type="NCBI Taxonomy" id="742174"/>
    <lineage>
        <taxon>Eukaryota</taxon>
        <taxon>Metazoa</taxon>
        <taxon>Ecdysozoa</taxon>
        <taxon>Arthropoda</taxon>
        <taxon>Hexapoda</taxon>
        <taxon>Insecta</taxon>
        <taxon>Pterygota</taxon>
        <taxon>Neoptera</taxon>
        <taxon>Paraneoptera</taxon>
        <taxon>Hemiptera</taxon>
        <taxon>Sternorrhyncha</taxon>
        <taxon>Aphidomorpha</taxon>
        <taxon>Aphidoidea</taxon>
        <taxon>Aphididae</taxon>
        <taxon>Aphidini</taxon>
        <taxon>Melanaphis</taxon>
    </lineage>
</organism>
<keyword evidence="7 11" id="KW-1133">Transmembrane helix</keyword>
<feature type="transmembrane region" description="Helical" evidence="11">
    <location>
        <begin position="406"/>
        <end position="425"/>
    </location>
</feature>
<dbReference type="InterPro" id="IPR006029">
    <property type="entry name" value="Neurotrans-gated_channel_TM"/>
</dbReference>
<evidence type="ECO:0000256" key="2">
    <source>
        <dbReference type="ARBA" id="ARBA00004236"/>
    </source>
</evidence>
<dbReference type="OrthoDB" id="8173437at2759"/>
<dbReference type="SUPFAM" id="SSF90112">
    <property type="entry name" value="Neurotransmitter-gated ion-channel transmembrane pore"/>
    <property type="match status" value="1"/>
</dbReference>
<dbReference type="PRINTS" id="PR00253">
    <property type="entry name" value="GABAARECEPTR"/>
</dbReference>
<evidence type="ECO:0000256" key="3">
    <source>
        <dbReference type="ARBA" id="ARBA00022448"/>
    </source>
</evidence>
<dbReference type="InterPro" id="IPR006202">
    <property type="entry name" value="Neur_chan_lig-bd"/>
</dbReference>
<dbReference type="Gene3D" id="2.70.170.10">
    <property type="entry name" value="Neurotransmitter-gated ion-channel ligand-binding domain"/>
    <property type="match status" value="1"/>
</dbReference>
<keyword evidence="4" id="KW-1003">Cell membrane</keyword>
<feature type="domain" description="Neurotransmitter-gated ion-channel transmembrane" evidence="13">
    <location>
        <begin position="254"/>
        <end position="353"/>
    </location>
</feature>
<evidence type="ECO:0000256" key="1">
    <source>
        <dbReference type="ARBA" id="ARBA00004141"/>
    </source>
</evidence>
<keyword evidence="9 11" id="KW-0472">Membrane</keyword>
<dbReference type="CDD" id="cd18987">
    <property type="entry name" value="LGIC_ECD_anion"/>
    <property type="match status" value="1"/>
</dbReference>
<name>A0A2H8TYE6_9HEMI</name>
<proteinExistence type="predicted"/>
<dbReference type="GO" id="GO:0099095">
    <property type="term" value="F:ligand-gated monoatomic anion channel activity"/>
    <property type="evidence" value="ECO:0007669"/>
    <property type="project" value="UniProtKB-ARBA"/>
</dbReference>
<evidence type="ECO:0000256" key="8">
    <source>
        <dbReference type="ARBA" id="ARBA00023065"/>
    </source>
</evidence>
<dbReference type="GO" id="GO:0004888">
    <property type="term" value="F:transmembrane signaling receptor activity"/>
    <property type="evidence" value="ECO:0007669"/>
    <property type="project" value="InterPro"/>
</dbReference>
<dbReference type="Pfam" id="PF02931">
    <property type="entry name" value="Neur_chan_LBD"/>
    <property type="match status" value="1"/>
</dbReference>
<evidence type="ECO:0000256" key="11">
    <source>
        <dbReference type="SAM" id="Phobius"/>
    </source>
</evidence>
<evidence type="ECO:0000256" key="4">
    <source>
        <dbReference type="ARBA" id="ARBA00022475"/>
    </source>
</evidence>
<dbReference type="Pfam" id="PF02932">
    <property type="entry name" value="Neur_chan_memb"/>
    <property type="match status" value="1"/>
</dbReference>
<evidence type="ECO:0000256" key="9">
    <source>
        <dbReference type="ARBA" id="ARBA00023136"/>
    </source>
</evidence>
<reference evidence="14" key="1">
    <citation type="submission" date="2017-10" db="EMBL/GenBank/DDBJ databases">
        <title>Transcriptome Assembly of Sugarcane Aphid Adults.</title>
        <authorList>
            <person name="Scully E.D."/>
            <person name="Palmer N.A."/>
            <person name="Geib S.M."/>
            <person name="Sarath G."/>
            <person name="Sattler S.E."/>
        </authorList>
    </citation>
    <scope>NUCLEOTIDE SEQUENCE</scope>
    <source>
        <tissue evidence="14">Whole body</tissue>
    </source>
</reference>
<dbReference type="InterPro" id="IPR036719">
    <property type="entry name" value="Neuro-gated_channel_TM_sf"/>
</dbReference>
<dbReference type="InterPro" id="IPR036734">
    <property type="entry name" value="Neur_chan_lig-bd_sf"/>
</dbReference>
<evidence type="ECO:0000256" key="5">
    <source>
        <dbReference type="ARBA" id="ARBA00022692"/>
    </source>
</evidence>
<keyword evidence="3" id="KW-0813">Transport</keyword>